<dbReference type="PANTHER" id="PTHR30349">
    <property type="entry name" value="PHAGE INTEGRASE-RELATED"/>
    <property type="match status" value="1"/>
</dbReference>
<dbReference type="RefSeq" id="WP_076168333.1">
    <property type="nucleotide sequence ID" value="NZ_MRTP01000001.1"/>
</dbReference>
<dbReference type="PROSITE" id="PS51898">
    <property type="entry name" value="TYR_RECOMBINASE"/>
    <property type="match status" value="1"/>
</dbReference>
<organism evidence="8 9">
    <name type="scientific">Paenibacillus rhizosphaerae</name>
    <dbReference type="NCBI Taxonomy" id="297318"/>
    <lineage>
        <taxon>Bacteria</taxon>
        <taxon>Bacillati</taxon>
        <taxon>Bacillota</taxon>
        <taxon>Bacilli</taxon>
        <taxon>Bacillales</taxon>
        <taxon>Paenibacillaceae</taxon>
        <taxon>Paenibacillus</taxon>
    </lineage>
</organism>
<dbReference type="CDD" id="cd01189">
    <property type="entry name" value="INT_ICEBs1_C_like"/>
    <property type="match status" value="1"/>
</dbReference>
<dbReference type="InterPro" id="IPR011010">
    <property type="entry name" value="DNA_brk_join_enz"/>
</dbReference>
<dbReference type="PANTHER" id="PTHR30349:SF64">
    <property type="entry name" value="PROPHAGE INTEGRASE INTD-RELATED"/>
    <property type="match status" value="1"/>
</dbReference>
<protein>
    <recommendedName>
        <fullName evidence="10">Site-specific integrase</fullName>
    </recommendedName>
</protein>
<feature type="domain" description="Tyr recombinase" evidence="6">
    <location>
        <begin position="186"/>
        <end position="387"/>
    </location>
</feature>
<evidence type="ECO:0000256" key="5">
    <source>
        <dbReference type="PROSITE-ProRule" id="PRU01248"/>
    </source>
</evidence>
<reference evidence="8 9" key="1">
    <citation type="submission" date="2016-11" db="EMBL/GenBank/DDBJ databases">
        <title>Paenibacillus species isolates.</title>
        <authorList>
            <person name="Beno S.M."/>
        </authorList>
    </citation>
    <scope>NUCLEOTIDE SEQUENCE [LARGE SCALE GENOMIC DNA]</scope>
    <source>
        <strain evidence="8 9">FSL R5-0378</strain>
    </source>
</reference>
<dbReference type="Gene3D" id="1.10.443.10">
    <property type="entry name" value="Intergrase catalytic core"/>
    <property type="match status" value="1"/>
</dbReference>
<evidence type="ECO:0000259" key="7">
    <source>
        <dbReference type="PROSITE" id="PS51900"/>
    </source>
</evidence>
<evidence type="ECO:0000259" key="6">
    <source>
        <dbReference type="PROSITE" id="PS51898"/>
    </source>
</evidence>
<dbReference type="PROSITE" id="PS51900">
    <property type="entry name" value="CB"/>
    <property type="match status" value="1"/>
</dbReference>
<evidence type="ECO:0008006" key="10">
    <source>
        <dbReference type="Google" id="ProtNLM"/>
    </source>
</evidence>
<accession>A0A1R1F3E8</accession>
<keyword evidence="2" id="KW-0229">DNA integration</keyword>
<dbReference type="InterPro" id="IPR004107">
    <property type="entry name" value="Integrase_SAM-like_N"/>
</dbReference>
<dbReference type="SUPFAM" id="SSF56349">
    <property type="entry name" value="DNA breaking-rejoining enzymes"/>
    <property type="match status" value="1"/>
</dbReference>
<gene>
    <name evidence="8" type="ORF">BK138_08580</name>
</gene>
<dbReference type="InterPro" id="IPR010998">
    <property type="entry name" value="Integrase_recombinase_N"/>
</dbReference>
<dbReference type="Pfam" id="PF14659">
    <property type="entry name" value="Phage_int_SAM_3"/>
    <property type="match status" value="1"/>
</dbReference>
<proteinExistence type="inferred from homology"/>
<dbReference type="InterPro" id="IPR013762">
    <property type="entry name" value="Integrase-like_cat_sf"/>
</dbReference>
<dbReference type="EMBL" id="MRTP01000001">
    <property type="protein sequence ID" value="OMF58555.1"/>
    <property type="molecule type" value="Genomic_DNA"/>
</dbReference>
<dbReference type="InterPro" id="IPR050090">
    <property type="entry name" value="Tyrosine_recombinase_XerCD"/>
</dbReference>
<evidence type="ECO:0000313" key="8">
    <source>
        <dbReference type="EMBL" id="OMF58555.1"/>
    </source>
</evidence>
<evidence type="ECO:0000256" key="2">
    <source>
        <dbReference type="ARBA" id="ARBA00022908"/>
    </source>
</evidence>
<keyword evidence="4" id="KW-0233">DNA recombination</keyword>
<evidence type="ECO:0000256" key="4">
    <source>
        <dbReference type="ARBA" id="ARBA00023172"/>
    </source>
</evidence>
<evidence type="ECO:0000313" key="9">
    <source>
        <dbReference type="Proteomes" id="UP000187172"/>
    </source>
</evidence>
<dbReference type="AlphaFoldDB" id="A0A1R1F3E8"/>
<sequence length="400" mass="46837">MPSIQKRGERSWRLIAELGYDANGKRLQEKKTIRVEDPALLRAPKRLQNYLESELIKFQMEVDAGNYVKPEKMTFEAFTERWIKQFVEVELEEKTQLNYKFHAEKRILPYFGSMHMEKIKTLHIKDYLEYLSTRAAALRGDKPPGSATIVYNYRVLRSIFSKAVEWRVLKDNPMAGVKKPKEDDVKEMEVYDEKEITALFDALVDEPLHLRILVTLAVTTGMRRGEMAGLEWKNIDLVNGFIDIKQTIPMYKNNEPVIKGPKNKKSVRKIAISPSVVEELKLYYSEWRKDRFKIADKWENGEFEFLFCHPNGKPVSPQRLTSWWIDFHRKHNLKPIRLHDLRHTSVSWMIFKKVHSEAIAKRVGHTNTKMLEIYGHIFESVDKAAASVFDDITIPTKKKA</sequence>
<dbReference type="InterPro" id="IPR044068">
    <property type="entry name" value="CB"/>
</dbReference>
<dbReference type="GO" id="GO:0003677">
    <property type="term" value="F:DNA binding"/>
    <property type="evidence" value="ECO:0007669"/>
    <property type="project" value="UniProtKB-UniRule"/>
</dbReference>
<feature type="domain" description="Core-binding (CB)" evidence="7">
    <location>
        <begin position="73"/>
        <end position="164"/>
    </location>
</feature>
<comment type="caution">
    <text evidence="8">The sequence shown here is derived from an EMBL/GenBank/DDBJ whole genome shotgun (WGS) entry which is preliminary data.</text>
</comment>
<keyword evidence="9" id="KW-1185">Reference proteome</keyword>
<evidence type="ECO:0000256" key="3">
    <source>
        <dbReference type="ARBA" id="ARBA00023125"/>
    </source>
</evidence>
<dbReference type="Proteomes" id="UP000187172">
    <property type="component" value="Unassembled WGS sequence"/>
</dbReference>
<dbReference type="GO" id="GO:0006310">
    <property type="term" value="P:DNA recombination"/>
    <property type="evidence" value="ECO:0007669"/>
    <property type="project" value="UniProtKB-KW"/>
</dbReference>
<keyword evidence="3 5" id="KW-0238">DNA-binding</keyword>
<dbReference type="GO" id="GO:0015074">
    <property type="term" value="P:DNA integration"/>
    <property type="evidence" value="ECO:0007669"/>
    <property type="project" value="UniProtKB-KW"/>
</dbReference>
<dbReference type="STRING" id="297318.BK138_08580"/>
<dbReference type="Pfam" id="PF00589">
    <property type="entry name" value="Phage_integrase"/>
    <property type="match status" value="1"/>
</dbReference>
<name>A0A1R1F3E8_9BACL</name>
<dbReference type="InterPro" id="IPR002104">
    <property type="entry name" value="Integrase_catalytic"/>
</dbReference>
<comment type="similarity">
    <text evidence="1">Belongs to the 'phage' integrase family.</text>
</comment>
<dbReference type="Gene3D" id="1.10.150.130">
    <property type="match status" value="1"/>
</dbReference>
<evidence type="ECO:0000256" key="1">
    <source>
        <dbReference type="ARBA" id="ARBA00008857"/>
    </source>
</evidence>